<organism evidence="1 2">
    <name type="scientific">Penicillium canescens</name>
    <dbReference type="NCBI Taxonomy" id="5083"/>
    <lineage>
        <taxon>Eukaryota</taxon>
        <taxon>Fungi</taxon>
        <taxon>Dikarya</taxon>
        <taxon>Ascomycota</taxon>
        <taxon>Pezizomycotina</taxon>
        <taxon>Eurotiomycetes</taxon>
        <taxon>Eurotiomycetidae</taxon>
        <taxon>Eurotiales</taxon>
        <taxon>Aspergillaceae</taxon>
        <taxon>Penicillium</taxon>
    </lineage>
</organism>
<proteinExistence type="predicted"/>
<comment type="caution">
    <text evidence="1">The sequence shown here is derived from an EMBL/GenBank/DDBJ whole genome shotgun (WGS) entry which is preliminary data.</text>
</comment>
<protein>
    <submittedName>
        <fullName evidence="1">Uncharacterized protein</fullName>
    </submittedName>
</protein>
<dbReference type="AlphaFoldDB" id="A0AAD6IBN2"/>
<evidence type="ECO:0000313" key="1">
    <source>
        <dbReference type="EMBL" id="KAJ6041569.1"/>
    </source>
</evidence>
<gene>
    <name evidence="1" type="ORF">N7460_006959</name>
</gene>
<reference evidence="1" key="1">
    <citation type="journal article" date="2023" name="IMA Fungus">
        <title>Comparative genomic study of the Penicillium genus elucidates a diverse pangenome and 15 lateral gene transfer events.</title>
        <authorList>
            <person name="Petersen C."/>
            <person name="Sorensen T."/>
            <person name="Nielsen M.R."/>
            <person name="Sondergaard T.E."/>
            <person name="Sorensen J.L."/>
            <person name="Fitzpatrick D.A."/>
            <person name="Frisvad J.C."/>
            <person name="Nielsen K.L."/>
        </authorList>
    </citation>
    <scope>NUCLEOTIDE SEQUENCE</scope>
    <source>
        <strain evidence="1">IBT 15450</strain>
    </source>
</reference>
<reference evidence="1" key="2">
    <citation type="submission" date="2023-01" db="EMBL/GenBank/DDBJ databases">
        <authorList>
            <person name="Petersen C."/>
        </authorList>
    </citation>
    <scope>NUCLEOTIDE SEQUENCE</scope>
    <source>
        <strain evidence="1">IBT 15450</strain>
    </source>
</reference>
<dbReference type="Proteomes" id="UP001219568">
    <property type="component" value="Unassembled WGS sequence"/>
</dbReference>
<dbReference type="EMBL" id="JAQJZL010000005">
    <property type="protein sequence ID" value="KAJ6041569.1"/>
    <property type="molecule type" value="Genomic_DNA"/>
</dbReference>
<sequence length="153" mass="18243">MKAYVDRHRHSELEEAISIYDGLDAEYKELKTRNWASRLEYLRVSLGRVIIAYLDVNIVKATQLWQDFQVSVRYCREHHQVTGFLEMVIDYCLCDLAARLEDYNEAHRMLKRAKPAFQYLGREHWWTCIDTDFLDLVRDSLLEKNLISGIDQR</sequence>
<accession>A0AAD6IBN2</accession>
<keyword evidence="2" id="KW-1185">Reference proteome</keyword>
<evidence type="ECO:0000313" key="2">
    <source>
        <dbReference type="Proteomes" id="UP001219568"/>
    </source>
</evidence>
<name>A0AAD6IBN2_PENCN</name>